<dbReference type="InterPro" id="IPR001867">
    <property type="entry name" value="OmpR/PhoB-type_DNA-bd"/>
</dbReference>
<dbReference type="CDD" id="cd00383">
    <property type="entry name" value="trans_reg_C"/>
    <property type="match status" value="1"/>
</dbReference>
<dbReference type="SUPFAM" id="SSF46894">
    <property type="entry name" value="C-terminal effector domain of the bipartite response regulators"/>
    <property type="match status" value="1"/>
</dbReference>
<proteinExistence type="predicted"/>
<feature type="compositionally biased region" description="Basic residues" evidence="3">
    <location>
        <begin position="1"/>
        <end position="12"/>
    </location>
</feature>
<dbReference type="Gene3D" id="3.40.50.300">
    <property type="entry name" value="P-loop containing nucleotide triphosphate hydrolases"/>
    <property type="match status" value="1"/>
</dbReference>
<accession>A0ABX5RQN1</accession>
<dbReference type="Pfam" id="PF00486">
    <property type="entry name" value="Trans_reg_C"/>
    <property type="match status" value="1"/>
</dbReference>
<evidence type="ECO:0000256" key="3">
    <source>
        <dbReference type="SAM" id="MobiDB-lite"/>
    </source>
</evidence>
<dbReference type="Gene3D" id="1.10.10.10">
    <property type="entry name" value="Winged helix-like DNA-binding domain superfamily/Winged helix DNA-binding domain"/>
    <property type="match status" value="1"/>
</dbReference>
<feature type="region of interest" description="Disordered" evidence="3">
    <location>
        <begin position="1"/>
        <end position="57"/>
    </location>
</feature>
<dbReference type="SUPFAM" id="SSF52540">
    <property type="entry name" value="P-loop containing nucleoside triphosphate hydrolases"/>
    <property type="match status" value="1"/>
</dbReference>
<evidence type="ECO:0000256" key="2">
    <source>
        <dbReference type="PROSITE-ProRule" id="PRU01091"/>
    </source>
</evidence>
<dbReference type="InterPro" id="IPR058852">
    <property type="entry name" value="HTH_77"/>
</dbReference>
<dbReference type="InterPro" id="IPR036388">
    <property type="entry name" value="WH-like_DNA-bd_sf"/>
</dbReference>
<reference evidence="5 6" key="1">
    <citation type="submission" date="2019-02" db="EMBL/GenBank/DDBJ databases">
        <title>Draft Genome Sequences of Six Type Strains of the Genus Massilia.</title>
        <authorList>
            <person name="Miess H."/>
            <person name="Frediansyhah A."/>
            <person name="Gross H."/>
        </authorList>
    </citation>
    <scope>NUCLEOTIDE SEQUENCE [LARGE SCALE GENOMIC DNA]</scope>
    <source>
        <strain evidence="5 6">DSM 17472</strain>
    </source>
</reference>
<dbReference type="InterPro" id="IPR027417">
    <property type="entry name" value="P-loop_NTPase"/>
</dbReference>
<evidence type="ECO:0000256" key="1">
    <source>
        <dbReference type="ARBA" id="ARBA00023125"/>
    </source>
</evidence>
<name>A0ABX5RQN1_9BURK</name>
<feature type="compositionally biased region" description="Low complexity" evidence="3">
    <location>
        <begin position="13"/>
        <end position="23"/>
    </location>
</feature>
<feature type="DNA-binding region" description="OmpR/PhoB-type" evidence="2">
    <location>
        <begin position="80"/>
        <end position="176"/>
    </location>
</feature>
<keyword evidence="1 2" id="KW-0238">DNA-binding</keyword>
<dbReference type="InterPro" id="IPR016032">
    <property type="entry name" value="Sig_transdc_resp-reg_C-effctor"/>
</dbReference>
<dbReference type="PROSITE" id="PS51755">
    <property type="entry name" value="OMPR_PHOB"/>
    <property type="match status" value="1"/>
</dbReference>
<dbReference type="Pfam" id="PF25872">
    <property type="entry name" value="HTH_77"/>
    <property type="match status" value="1"/>
</dbReference>
<evidence type="ECO:0000313" key="5">
    <source>
        <dbReference type="EMBL" id="QBI00940.1"/>
    </source>
</evidence>
<gene>
    <name evidence="5" type="ORF">EYF70_08850</name>
</gene>
<protein>
    <submittedName>
        <fullName evidence="5">Transcriptional regulator</fullName>
    </submittedName>
</protein>
<dbReference type="SMART" id="SM00862">
    <property type="entry name" value="Trans_reg_C"/>
    <property type="match status" value="1"/>
</dbReference>
<keyword evidence="6" id="KW-1185">Reference proteome</keyword>
<dbReference type="PANTHER" id="PTHR47691">
    <property type="entry name" value="REGULATOR-RELATED"/>
    <property type="match status" value="1"/>
</dbReference>
<evidence type="ECO:0000313" key="6">
    <source>
        <dbReference type="Proteomes" id="UP000292307"/>
    </source>
</evidence>
<organism evidence="5 6">
    <name type="scientific">Pseudoduganella albidiflava</name>
    <dbReference type="NCBI Taxonomy" id="321983"/>
    <lineage>
        <taxon>Bacteria</taxon>
        <taxon>Pseudomonadati</taxon>
        <taxon>Pseudomonadota</taxon>
        <taxon>Betaproteobacteria</taxon>
        <taxon>Burkholderiales</taxon>
        <taxon>Oxalobacteraceae</taxon>
        <taxon>Telluria group</taxon>
        <taxon>Pseudoduganella</taxon>
    </lineage>
</organism>
<feature type="domain" description="OmpR/PhoB-type" evidence="4">
    <location>
        <begin position="80"/>
        <end position="176"/>
    </location>
</feature>
<dbReference type="EMBL" id="CP036401">
    <property type="protein sequence ID" value="QBI00940.1"/>
    <property type="molecule type" value="Genomic_DNA"/>
</dbReference>
<sequence length="553" mass="57582">MIVHHHHAHRRAAQGFPHAAAPAKKAHLTPGKRGWQPRVAGPPLTGDRGTRISGHWMPPRYGMGRGALATYPSAMETDTMGALAFGRHTFDPARCELRTAGGAPVPLGQRAARLLQALIEAGGRVLSRDDLLRRAWPGQDIDDGNLRVQIAALRRALADDRALIGTVAGRGYLFAGRAERRAAARPRLPGPAPHLVGRVSAGPGLVDDVLARVAASRFVTLAGAPGIGKTALALAAAHRDGGTVAWAGLDAAGTEEGMLAIVAAALGCMPGQRWSSAAGLAARLPAAPRFAPALLVLDNCEHLADACSRLVETLLAQCPELRVLATSRQPLLASGETVLRVPALDLPPPGETDPARLAGSGAVALFVARAAVASTASPRASTPAGSMHDASTHVCSPDVASTAFLPDAADLMSIAAICRRLDGLPLAIELAAAQVPALGLRRIAAGLDDMLRLLQGPPGATTRHRTLRAALDWSHVLLPPAAQEALRRLARLPAWFTLDEAAAVLRPSQSAYEAIDSLAVLAAHSLLVVEHGHGARFRLLSTTRAYALSLGNS</sequence>
<dbReference type="PANTHER" id="PTHR47691:SF3">
    <property type="entry name" value="HTH-TYPE TRANSCRIPTIONAL REGULATOR RV0890C-RELATED"/>
    <property type="match status" value="1"/>
</dbReference>
<evidence type="ECO:0000259" key="4">
    <source>
        <dbReference type="PROSITE" id="PS51755"/>
    </source>
</evidence>
<dbReference type="Proteomes" id="UP000292307">
    <property type="component" value="Chromosome"/>
</dbReference>